<evidence type="ECO:0000256" key="1">
    <source>
        <dbReference type="ARBA" id="ARBA00038310"/>
    </source>
</evidence>
<accession>A0A364N5G9</accession>
<sequence>MAQSQQRILDSHIHLWPQTATSPTDHGWMQAGHFLAKQHGISDYLSIATPPPTGFIYVETDRYLPSPAPPSDITPTSSSADIKQGLAQWAKQPLEEVRFLGRIAECQPADGDGFSTAGQAAKMKGCVIYAPFHLPTPVFQAYLEMAEEVAGPALWGRVVGFRYLLQGKGEGVVAGMLERDQASWVSNLGMLRRGRGGRGWCFDVGVDVQRDGYGPMEAVGRLIERVRERERREGVGEGKGVRFVLNHLAKHPLTPSPPTTPNPTWLTALSAFKPDPLIFMKFSGAFNEFTTPTPEDVPTLLTALEPLLDHVFHCFPNRVMFGSDWPVCNVGGPKGEAGNWTLWREVVEAYLEGKGMSAEVREGVWWRVAEVAYGVEV</sequence>
<organism evidence="3 4">
    <name type="scientific">Stemphylium lycopersici</name>
    <name type="common">Tomato gray leaf spot disease fungus</name>
    <name type="synonym">Thyrospora lycopersici</name>
    <dbReference type="NCBI Taxonomy" id="183478"/>
    <lineage>
        <taxon>Eukaryota</taxon>
        <taxon>Fungi</taxon>
        <taxon>Dikarya</taxon>
        <taxon>Ascomycota</taxon>
        <taxon>Pezizomycotina</taxon>
        <taxon>Dothideomycetes</taxon>
        <taxon>Pleosporomycetidae</taxon>
        <taxon>Pleosporales</taxon>
        <taxon>Pleosporineae</taxon>
        <taxon>Pleosporaceae</taxon>
        <taxon>Stemphylium</taxon>
    </lineage>
</organism>
<comment type="similarity">
    <text evidence="1">Belongs to the metallo-dependent hydrolases superfamily.</text>
</comment>
<dbReference type="InterPro" id="IPR006680">
    <property type="entry name" value="Amidohydro-rel"/>
</dbReference>
<proteinExistence type="inferred from homology"/>
<feature type="domain" description="Amidohydrolase-related" evidence="2">
    <location>
        <begin position="240"/>
        <end position="355"/>
    </location>
</feature>
<evidence type="ECO:0000313" key="4">
    <source>
        <dbReference type="Proteomes" id="UP000249619"/>
    </source>
</evidence>
<keyword evidence="4" id="KW-1185">Reference proteome</keyword>
<gene>
    <name evidence="3" type="ORF">DDE83_004164</name>
</gene>
<evidence type="ECO:0000313" key="3">
    <source>
        <dbReference type="EMBL" id="RAR12276.1"/>
    </source>
</evidence>
<dbReference type="PANTHER" id="PTHR43569">
    <property type="entry name" value="AMIDOHYDROLASE"/>
    <property type="match status" value="1"/>
</dbReference>
<comment type="caution">
    <text evidence="3">The sequence shown here is derived from an EMBL/GenBank/DDBJ whole genome shotgun (WGS) entry which is preliminary data.</text>
</comment>
<dbReference type="STRING" id="183478.A0A364N5G9"/>
<name>A0A364N5G9_STELY</name>
<evidence type="ECO:0000259" key="2">
    <source>
        <dbReference type="Pfam" id="PF04909"/>
    </source>
</evidence>
<reference evidence="4" key="1">
    <citation type="submission" date="2018-05" db="EMBL/GenBank/DDBJ databases">
        <title>Draft genome sequence of Stemphylium lycopersici strain CIDEFI 213.</title>
        <authorList>
            <person name="Medina R."/>
            <person name="Franco M.E.E."/>
            <person name="Lucentini C.G."/>
            <person name="Saparrat M.C.N."/>
            <person name="Balatti P.A."/>
        </authorList>
    </citation>
    <scope>NUCLEOTIDE SEQUENCE [LARGE SCALE GENOMIC DNA]</scope>
    <source>
        <strain evidence="4">CIDEFI 213</strain>
    </source>
</reference>
<dbReference type="InterPro" id="IPR052350">
    <property type="entry name" value="Metallo-dep_Lactonases"/>
</dbReference>
<dbReference type="Gene3D" id="3.20.20.140">
    <property type="entry name" value="Metal-dependent hydrolases"/>
    <property type="match status" value="1"/>
</dbReference>
<dbReference type="EMBL" id="QGDH01000050">
    <property type="protein sequence ID" value="RAR12276.1"/>
    <property type="molecule type" value="Genomic_DNA"/>
</dbReference>
<dbReference type="AlphaFoldDB" id="A0A364N5G9"/>
<keyword evidence="3" id="KW-0378">Hydrolase</keyword>
<dbReference type="Pfam" id="PF04909">
    <property type="entry name" value="Amidohydro_2"/>
    <property type="match status" value="1"/>
</dbReference>
<dbReference type="PANTHER" id="PTHR43569:SF2">
    <property type="entry name" value="AMIDOHYDROLASE-RELATED DOMAIN-CONTAINING PROTEIN"/>
    <property type="match status" value="1"/>
</dbReference>
<dbReference type="Proteomes" id="UP000249619">
    <property type="component" value="Unassembled WGS sequence"/>
</dbReference>
<dbReference type="InterPro" id="IPR032466">
    <property type="entry name" value="Metal_Hydrolase"/>
</dbReference>
<dbReference type="GO" id="GO:0016787">
    <property type="term" value="F:hydrolase activity"/>
    <property type="evidence" value="ECO:0007669"/>
    <property type="project" value="UniProtKB-KW"/>
</dbReference>
<protein>
    <submittedName>
        <fullName evidence="3">Amidohydrolase family protein</fullName>
    </submittedName>
</protein>
<dbReference type="SUPFAM" id="SSF51556">
    <property type="entry name" value="Metallo-dependent hydrolases"/>
    <property type="match status" value="1"/>
</dbReference>